<keyword evidence="4" id="KW-0812">Transmembrane</keyword>
<dbReference type="Gene3D" id="1.50.10.140">
    <property type="match status" value="2"/>
</dbReference>
<dbReference type="Pfam" id="PF06165">
    <property type="entry name" value="GH94_b-supersand"/>
    <property type="match status" value="2"/>
</dbReference>
<evidence type="ECO:0000256" key="1">
    <source>
        <dbReference type="ARBA" id="ARBA00022676"/>
    </source>
</evidence>
<dbReference type="InterPro" id="IPR019282">
    <property type="entry name" value="Glycoamylase-like_cons_dom"/>
</dbReference>
<reference evidence="8 9" key="1">
    <citation type="submission" date="2016-10" db="EMBL/GenBank/DDBJ databases">
        <authorList>
            <person name="de Groot N.N."/>
        </authorList>
    </citation>
    <scope>NUCLEOTIDE SEQUENCE [LARGE SCALE GENOMIC DNA]</scope>
    <source>
        <strain evidence="8 9">DSM 12271</strain>
    </source>
</reference>
<feature type="coiled-coil region" evidence="3">
    <location>
        <begin position="267"/>
        <end position="294"/>
    </location>
</feature>
<evidence type="ECO:0000259" key="7">
    <source>
        <dbReference type="Pfam" id="PF17167"/>
    </source>
</evidence>
<dbReference type="InterPro" id="IPR037018">
    <property type="entry name" value="GH65_N"/>
</dbReference>
<dbReference type="SUPFAM" id="SSF74650">
    <property type="entry name" value="Galactose mutarotase-like"/>
    <property type="match status" value="2"/>
</dbReference>
<keyword evidence="2" id="KW-0808">Transferase</keyword>
<accession>A0A1I0YYU8</accession>
<keyword evidence="4" id="KW-1133">Transmembrane helix</keyword>
<evidence type="ECO:0000313" key="9">
    <source>
        <dbReference type="Proteomes" id="UP000198619"/>
    </source>
</evidence>
<feature type="domain" description="Glycosyl hydrolase 94 supersandwich" evidence="5">
    <location>
        <begin position="2063"/>
        <end position="2332"/>
    </location>
</feature>
<keyword evidence="4" id="KW-0472">Membrane</keyword>
<evidence type="ECO:0000259" key="6">
    <source>
        <dbReference type="Pfam" id="PF10091"/>
    </source>
</evidence>
<name>A0A1I0YYU8_9CLOT</name>
<dbReference type="InterPro" id="IPR037820">
    <property type="entry name" value="GH94N_NdvB"/>
</dbReference>
<dbReference type="Pfam" id="PF10091">
    <property type="entry name" value="Glycoamylase"/>
    <property type="match status" value="1"/>
</dbReference>
<feature type="transmembrane region" description="Helical" evidence="4">
    <location>
        <begin position="431"/>
        <end position="451"/>
    </location>
</feature>
<proteinExistence type="predicted"/>
<dbReference type="CDD" id="cd11756">
    <property type="entry name" value="GH94N_ChvB_NdvB_1_like"/>
    <property type="match status" value="1"/>
</dbReference>
<dbReference type="InterPro" id="IPR037824">
    <property type="entry name" value="GH94N_2_NdvB"/>
</dbReference>
<dbReference type="SUPFAM" id="SSF48208">
    <property type="entry name" value="Six-hairpin glycosidases"/>
    <property type="match status" value="1"/>
</dbReference>
<dbReference type="InterPro" id="IPR033432">
    <property type="entry name" value="GH94_catalytic"/>
</dbReference>
<keyword evidence="1" id="KW-0328">Glycosyltransferase</keyword>
<keyword evidence="9" id="KW-1185">Reference proteome</keyword>
<keyword evidence="3" id="KW-0175">Coiled coil</keyword>
<feature type="transmembrane region" description="Helical" evidence="4">
    <location>
        <begin position="838"/>
        <end position="857"/>
    </location>
</feature>
<dbReference type="Proteomes" id="UP000198619">
    <property type="component" value="Unassembled WGS sequence"/>
</dbReference>
<dbReference type="EMBL" id="FOKI01000016">
    <property type="protein sequence ID" value="SFB18036.1"/>
    <property type="molecule type" value="Genomic_DNA"/>
</dbReference>
<dbReference type="SMART" id="SM01068">
    <property type="entry name" value="CBM_X"/>
    <property type="match status" value="2"/>
</dbReference>
<dbReference type="PANTHER" id="PTHR37469:SF2">
    <property type="entry name" value="CELLOBIONIC ACID PHOSPHORYLASE"/>
    <property type="match status" value="1"/>
</dbReference>
<dbReference type="InterPro" id="IPR052047">
    <property type="entry name" value="GH94_Enzymes"/>
</dbReference>
<dbReference type="GO" id="GO:0016757">
    <property type="term" value="F:glycosyltransferase activity"/>
    <property type="evidence" value="ECO:0007669"/>
    <property type="project" value="UniProtKB-KW"/>
</dbReference>
<dbReference type="GO" id="GO:0030246">
    <property type="term" value="F:carbohydrate binding"/>
    <property type="evidence" value="ECO:0007669"/>
    <property type="project" value="InterPro"/>
</dbReference>
<dbReference type="Gene3D" id="2.70.98.40">
    <property type="entry name" value="Glycoside hydrolase, family 65, N-terminal domain"/>
    <property type="match status" value="2"/>
</dbReference>
<dbReference type="GO" id="GO:0005975">
    <property type="term" value="P:carbohydrate metabolic process"/>
    <property type="evidence" value="ECO:0007669"/>
    <property type="project" value="InterPro"/>
</dbReference>
<organism evidence="8 9">
    <name type="scientific">Clostridium frigidicarnis</name>
    <dbReference type="NCBI Taxonomy" id="84698"/>
    <lineage>
        <taxon>Bacteria</taxon>
        <taxon>Bacillati</taxon>
        <taxon>Bacillota</taxon>
        <taxon>Clostridia</taxon>
        <taxon>Eubacteriales</taxon>
        <taxon>Clostridiaceae</taxon>
        <taxon>Clostridium</taxon>
    </lineage>
</organism>
<protein>
    <submittedName>
        <fullName evidence="8">Cellobiose phosphorylase</fullName>
    </submittedName>
</protein>
<gene>
    <name evidence="8" type="ORF">SAMN04488528_10165</name>
</gene>
<feature type="transmembrane region" description="Helical" evidence="4">
    <location>
        <begin position="918"/>
        <end position="940"/>
    </location>
</feature>
<dbReference type="STRING" id="84698.SAMN04488528_10165"/>
<dbReference type="CDD" id="cd11753">
    <property type="entry name" value="GH94N_ChvB_NdvB_2_like"/>
    <property type="match status" value="1"/>
</dbReference>
<sequence length="2841" mass="330546">MVLLYIFGIVTLIILLSYLIIIDNKTYLKDKSKKINDLSYRELENLGENFSKHNLTKTNLIKRNIFIDDIKKIYFDILNNHDYLNDLYKNHVRISGGSQWILDNIHMIEKEYNHIMVNFTKSRKIKLPHMKNDELRLYRICEEFFLNTNLNITEEKLYSFFKEVDLTTEELWYFPLFMRIVNLNVIRDLSNKILNEEKEYLEGEYLAHEFTEIINDEELNEIINKFKNDKTQITINMAEGFLNIIRNNGIPENKILLILKDKLCLNEESILQALKNLERKKKNNEKNIGNSINSLRFIDSFKWEVFFEKVSIVEKILAKDPSGIYKKMDFQSRDYYRHKIEEISRVSNIDEKTIASTLIKCCNSKDSIKNHVGYYLIDEGIEELYKKLNINKKVNNPSNEKKLSMYIISNLLIMLIIELLIIKFLVNDLSLVTIVLNILALIPMSEIAKIFTNTILSYIISPNFIPKLSLEHGVDEDKATLVVIPAILNNKNRTEKLMRDLEIYYLTCRENNIYFALCGDFTDSNKEEGKDDNEIISAGMKIAKELNEKYGEKFLFLHRKRLYNSIDKIYMGWERKRGKITELNKLLRGDKSTSYIYGVEFLENLPCIENVITLDADTKVPLGEFKKLIGAMAHPLNYKYNIMQPRIIGDLENSTDTEFIKNYMVDKGLNIYSNMVSNIYQDVFQCGIFMGKGIYRVDEFIKLLENKFKENSVLSHDLLEGCLLHTGFLSDVILVEGFPLNYYSYAMRLHRWVRGDIQNIIYAFNRNFSSLNRYKILDNIRRSLLYPSILFTIIVSSFGKTYNQMGWISLGFLTLAMPIIMDILTLRKSGLIKNIKNYFLVFTFFIDESCLYINAIAKTLYRMVFSKKNLLQWKSAFFVENEENDSFIWYVRFMMPGLVISVLLFLISLGNSTENFKFILPSITVWILSPAIAYLVSVNWREKRESLSKEEIKKARILARRTWAYFEDFVNEENNYLGPDNYQEDPMKGIAHRTSPTNIAMTLSSNCCAYDLGYIGICTFISRTKKTLCTLKDLETINGHYYNWYDTVTLKPLYPRYISTVDSGNLLSYLWLVKQCIKEYTNKPIVNENFKQGIKDTMDVSMENKDLQVYFNTFLKTFEEELTIDKYKIILMEIRCRCKDIQKIEGKNYWISKLKDNVTQYIKEIQILIPWVHIVDKGNTDLYKSLRKLVFNEPLSNIPDKLNNILDKHILELDKHEELKILIKKSINSFEKLLKELKNIEDDLEIISDGMDFSMLYDNKMGLFSIGYDVESNKLNQSYYDLMASEARIASYVAIAKGDIPKLNWKNLGRQLTNMGGRKALVSWSGTMFEYLMPLIILKNYDGSIWNETYYGVVKEQKKHGFKNSIPWGVSESGYFYFDRSMIYQYKAFGIPKAGLKTGLENELVIAPYSTVMALMVDPKGALANLDRLYSLGANGRYGLYEAIDYNKERVTKGKGFSIVKSFMIHHQGMSLMSLTNTLNNNIFRERFHKDSRVESCELLLQEKYCNKATFSREKVDTVKLLEKPLEDIIIRSYSTPYTEFPEIATLSNGEYNLIITNRGSGYSKLRDINLYRWKKDFINDNKGMYIYIKDINENKYWSATYEPTRINTDEYKVKFAFNKAKFNCKYNNINSSLSVDISGEDNIEIRILELENLSNEDKILEITTYSEITLTSNDGDTSHPAFSNLFISTESFENNTILAYRRPRKKSDKKIYGYQRLLCDGNMVGDISYETSRLNFIGRGNTLENPKVISSSISLKNTMGAVLDPVFSQRVKVRMKKGEKSKIYILMGIEESKEDAMNTLKKYNTIDECRGILNNYNLNTRENLRSLGVKYKQTLLYDIVASRILYNIKDVLKRENFIKTLDNSQKDLWSIGISGDIPIVTVYIEDNKNIDLIRQWIQCHRYLNYRGIEFDLLIIDNEEFSYDMGLKSELIDLVNKYTSEKDSNLRGKIYVKGNESIDKPMMNFIRGISSIFVDNTEEDSFFTKLTEGYDNLEENLRGVHSNVMYKMEHQIKQVPLKWEREKYLAEFSKEDFLEDNFTKEKIYDTSKLKFFNGFGGFNEKNQYVIILKNNKNTPAPWINVISNRNFGFHISESGSSYTWYKNSRENKLTPWSNDFVNDTINEALFLRDEVSGETWSVNANLTRHESEYIIEHGFGFSKYYHSYKGISGEVTWFVPVNDNLKIGKLKLKNNLKINKKVSITYYSNLVLGVTEQSILNGISTYYNEKNNFIYGINPYNESFNKTKCYLTIVGGNEESYCCSKKDFIGVGRNLQGSIAMEEKDLNKVLSCGVNGALSYRSKIELMPNEEKELFILFGAEDSLESIGKNVENYSDKDCVYGAFEEVENHWSNITNKYKINTPDEKINLLMNGWLIYQVISCRYYSRSAFYQCGGAFGFRDQLQDSLSIALIEPSITRQQILLSASRQFEEGDVEHWWHPVVNSGIRTKFSDDLLWLPYTVIEYISLTGDDDILKEETKYLKGDILSFNEDERYGIYDESSKIDTVYNHCKKAIDKSLKFGEHGLPLMGCGDWNDGMSNIGVEGKGESVWLAWFLSYILDNFQNLCTKMDDKETQEIYKEKRESILKNVENHGWDGNWYRRAYFDDGTPLGSIENTECMIDSLPQSWSVISQGIDKKRQIEAMNAVENHLVNKMNGMILLLYPPFDKCMLEPGYIKGYIPGVRENGGQYTHAAIWVIMATLLLKENDKAYELISMINPINHTLSSMDCEKYKLEPYVMAADVYIKEPHGGRGGWSWYTGAASWTYKVILENLLGFKLNEGKGFSIDPRIPSTWNGFNMEYKKDEDTIYKINVVRENINEILIDGIKMENKFVKFEKGIHDITIKI</sequence>
<evidence type="ECO:0000313" key="8">
    <source>
        <dbReference type="EMBL" id="SFB18036.1"/>
    </source>
</evidence>
<evidence type="ECO:0000256" key="3">
    <source>
        <dbReference type="SAM" id="Coils"/>
    </source>
</evidence>
<feature type="domain" description="Glycosyl hydrolase 94 catalytic" evidence="7">
    <location>
        <begin position="2346"/>
        <end position="2770"/>
    </location>
</feature>
<feature type="transmembrane region" description="Helical" evidence="4">
    <location>
        <begin position="887"/>
        <end position="906"/>
    </location>
</feature>
<feature type="transmembrane region" description="Helical" evidence="4">
    <location>
        <begin position="805"/>
        <end position="826"/>
    </location>
</feature>
<evidence type="ECO:0000256" key="4">
    <source>
        <dbReference type="SAM" id="Phobius"/>
    </source>
</evidence>
<dbReference type="InterPro" id="IPR008928">
    <property type="entry name" value="6-hairpin_glycosidase_sf"/>
</dbReference>
<dbReference type="InterPro" id="IPR012341">
    <property type="entry name" value="6hp_glycosidase-like_sf"/>
</dbReference>
<dbReference type="OrthoDB" id="9769991at2"/>
<feature type="transmembrane region" description="Helical" evidence="4">
    <location>
        <begin position="403"/>
        <end position="425"/>
    </location>
</feature>
<dbReference type="Gene3D" id="1.50.10.10">
    <property type="match status" value="1"/>
</dbReference>
<dbReference type="InterPro" id="IPR010383">
    <property type="entry name" value="Glyco_hydrolase_94_b-supersand"/>
</dbReference>
<dbReference type="Gene3D" id="2.60.420.10">
    <property type="entry name" value="Maltose phosphorylase, domain 3"/>
    <property type="match status" value="1"/>
</dbReference>
<feature type="transmembrane region" description="Helical" evidence="4">
    <location>
        <begin position="783"/>
        <end position="799"/>
    </location>
</feature>
<feature type="domain" description="Glycoamylase-like" evidence="6">
    <location>
        <begin position="1279"/>
        <end position="1490"/>
    </location>
</feature>
<dbReference type="RefSeq" id="WP_090041388.1">
    <property type="nucleotide sequence ID" value="NZ_FOKI01000016.1"/>
</dbReference>
<feature type="domain" description="Glycosyl hydrolase 94 supersandwich" evidence="5">
    <location>
        <begin position="1529"/>
        <end position="1806"/>
    </location>
</feature>
<evidence type="ECO:0000259" key="5">
    <source>
        <dbReference type="Pfam" id="PF06165"/>
    </source>
</evidence>
<feature type="transmembrane region" description="Helical" evidence="4">
    <location>
        <begin position="6"/>
        <end position="24"/>
    </location>
</feature>
<evidence type="ECO:0000256" key="2">
    <source>
        <dbReference type="ARBA" id="ARBA00022679"/>
    </source>
</evidence>
<dbReference type="InterPro" id="IPR011013">
    <property type="entry name" value="Gal_mutarotase_sf_dom"/>
</dbReference>
<dbReference type="PANTHER" id="PTHR37469">
    <property type="entry name" value="CELLOBIONIC ACID PHOSPHORYLASE-RELATED"/>
    <property type="match status" value="1"/>
</dbReference>
<dbReference type="Pfam" id="PF17167">
    <property type="entry name" value="Glyco_hydro_94"/>
    <property type="match status" value="1"/>
</dbReference>